<feature type="chain" id="PRO_5017361675" description="Hint domain-containing protein" evidence="1">
    <location>
        <begin position="20"/>
        <end position="423"/>
    </location>
</feature>
<dbReference type="Gene3D" id="2.170.16.10">
    <property type="entry name" value="Hedgehog/Intein (Hint) domain"/>
    <property type="match status" value="1"/>
</dbReference>
<reference evidence="5" key="1">
    <citation type="submission" date="2018-09" db="EMBL/GenBank/DDBJ databases">
        <title>Chryseolinea sp. KIS68-18 isolated from soil.</title>
        <authorList>
            <person name="Weon H.-Y."/>
            <person name="Kwon S.-W."/>
            <person name="Lee S.A."/>
        </authorList>
    </citation>
    <scope>NUCLEOTIDE SEQUENCE [LARGE SCALE GENOMIC DNA]</scope>
    <source>
        <strain evidence="5">KIS68-18</strain>
    </source>
</reference>
<evidence type="ECO:0000259" key="3">
    <source>
        <dbReference type="SMART" id="SM00536"/>
    </source>
</evidence>
<dbReference type="RefSeq" id="WP_119754737.1">
    <property type="nucleotide sequence ID" value="NZ_CP032382.1"/>
</dbReference>
<dbReference type="InterPro" id="IPR036844">
    <property type="entry name" value="Hint_dom_sf"/>
</dbReference>
<evidence type="ECO:0000313" key="4">
    <source>
        <dbReference type="EMBL" id="AYB31464.1"/>
    </source>
</evidence>
<evidence type="ECO:0000259" key="2">
    <source>
        <dbReference type="SMART" id="SM00306"/>
    </source>
</evidence>
<dbReference type="PROSITE" id="PS50817">
    <property type="entry name" value="INTEIN_N_TER"/>
    <property type="match status" value="1"/>
</dbReference>
<dbReference type="KEGG" id="chk:D4L85_13130"/>
<dbReference type="InterPro" id="IPR057561">
    <property type="entry name" value="NADase_transloc"/>
</dbReference>
<evidence type="ECO:0000256" key="1">
    <source>
        <dbReference type="SAM" id="SignalP"/>
    </source>
</evidence>
<dbReference type="InterPro" id="IPR003652">
    <property type="entry name" value="Ataxin_AXH_dom"/>
</dbReference>
<dbReference type="Pfam" id="PF08517">
    <property type="entry name" value="AXH"/>
    <property type="match status" value="1"/>
</dbReference>
<evidence type="ECO:0008006" key="6">
    <source>
        <dbReference type="Google" id="ProtNLM"/>
    </source>
</evidence>
<organism evidence="4 5">
    <name type="scientific">Chryseolinea soli</name>
    <dbReference type="NCBI Taxonomy" id="2321403"/>
    <lineage>
        <taxon>Bacteria</taxon>
        <taxon>Pseudomonadati</taxon>
        <taxon>Bacteroidota</taxon>
        <taxon>Cytophagia</taxon>
        <taxon>Cytophagales</taxon>
        <taxon>Fulvivirgaceae</taxon>
        <taxon>Chryseolinea</taxon>
    </lineage>
</organism>
<feature type="domain" description="AXH" evidence="3">
    <location>
        <begin position="257"/>
        <end position="371"/>
    </location>
</feature>
<dbReference type="Proteomes" id="UP000266183">
    <property type="component" value="Chromosome"/>
</dbReference>
<dbReference type="SMART" id="SM00306">
    <property type="entry name" value="HintN"/>
    <property type="match status" value="1"/>
</dbReference>
<accession>A0A385SKH2</accession>
<name>A0A385SKH2_9BACT</name>
<dbReference type="InterPro" id="IPR006141">
    <property type="entry name" value="Intein_N"/>
</dbReference>
<sequence>MMCRIACILIAVAGQSAWAQQPVKTLDPIRIDNLNLSIEGERQFHENQKLIEQIAGKLERGVNLKDLPVEQQKIYSEWDETTEDYWDILGGGCSWYCGAMCSNVSASSTLKSQGDNVYDANNAHDLNYKSAWVEGAPGDGVGQYLLYKFAPENPRITEIIVVNGYVKSQAAWENNARAKKLKLYVNDRPYAILNLKDQRAAQHFKVDPIGNGNREDFTKLKTQTDWNLKFEILEVYKGLKYDDLAISEIYFDGLDVHCFARGTKVTVANDQTRNIEDITPGDEVLSFNTETNRLHPVVVEQVAKVVHHGIVKYAFDNGREIVATQDHPFLIVGKGWASLKPEGSSQYKGFEDIGKIALGDAFEICDGRGNKSTTKLKQIEYLDGPFETYTITRLKGASNFIANGCIVGVEDTGGVLTVANAHE</sequence>
<dbReference type="CDD" id="cd00081">
    <property type="entry name" value="Hint"/>
    <property type="match status" value="1"/>
</dbReference>
<dbReference type="SMART" id="SM00536">
    <property type="entry name" value="AXH"/>
    <property type="match status" value="1"/>
</dbReference>
<dbReference type="OrthoDB" id="9784548at2"/>
<feature type="signal peptide" evidence="1">
    <location>
        <begin position="1"/>
        <end position="19"/>
    </location>
</feature>
<protein>
    <recommendedName>
        <fullName evidence="6">Hint domain-containing protein</fullName>
    </recommendedName>
</protein>
<dbReference type="SUPFAM" id="SSF51294">
    <property type="entry name" value="Hedgehog/intein (Hint) domain"/>
    <property type="match status" value="1"/>
</dbReference>
<evidence type="ECO:0000313" key="5">
    <source>
        <dbReference type="Proteomes" id="UP000266183"/>
    </source>
</evidence>
<proteinExistence type="predicted"/>
<gene>
    <name evidence="4" type="ORF">D4L85_13130</name>
</gene>
<dbReference type="InterPro" id="IPR003587">
    <property type="entry name" value="Hint_dom_N"/>
</dbReference>
<dbReference type="NCBIfam" id="TIGR01445">
    <property type="entry name" value="intein_Nterm"/>
    <property type="match status" value="1"/>
</dbReference>
<dbReference type="NCBIfam" id="NF047619">
    <property type="entry name" value="NADase_discoid"/>
    <property type="match status" value="1"/>
</dbReference>
<feature type="domain" description="Hint" evidence="2">
    <location>
        <begin position="256"/>
        <end position="357"/>
    </location>
</feature>
<dbReference type="AlphaFoldDB" id="A0A385SKH2"/>
<dbReference type="GO" id="GO:0003723">
    <property type="term" value="F:RNA binding"/>
    <property type="evidence" value="ECO:0007669"/>
    <property type="project" value="InterPro"/>
</dbReference>
<dbReference type="Pfam" id="PF25302">
    <property type="entry name" value="NADase_transloc"/>
    <property type="match status" value="1"/>
</dbReference>
<keyword evidence="1" id="KW-0732">Signal</keyword>
<dbReference type="EMBL" id="CP032382">
    <property type="protein sequence ID" value="AYB31464.1"/>
    <property type="molecule type" value="Genomic_DNA"/>
</dbReference>
<keyword evidence="5" id="KW-1185">Reference proteome</keyword>
<dbReference type="GO" id="GO:0016539">
    <property type="term" value="P:intein-mediated protein splicing"/>
    <property type="evidence" value="ECO:0007669"/>
    <property type="project" value="InterPro"/>
</dbReference>